<dbReference type="InterPro" id="IPR002173">
    <property type="entry name" value="Carboh/pur_kinase_PfkB_CS"/>
</dbReference>
<keyword evidence="9 12" id="KW-0460">Magnesium</keyword>
<name>A0ABU5EGD0_9PROT</name>
<keyword evidence="10 12" id="KW-0630">Potassium</keyword>
<dbReference type="PRINTS" id="PR00990">
    <property type="entry name" value="RIBOKINASE"/>
</dbReference>
<keyword evidence="5 12" id="KW-0479">Metal-binding</keyword>
<dbReference type="InterPro" id="IPR011877">
    <property type="entry name" value="Ribokinase"/>
</dbReference>
<evidence type="ECO:0000256" key="10">
    <source>
        <dbReference type="ARBA" id="ARBA00022958"/>
    </source>
</evidence>
<evidence type="ECO:0000256" key="2">
    <source>
        <dbReference type="ARBA" id="ARBA00012035"/>
    </source>
</evidence>
<comment type="subunit">
    <text evidence="12">Homodimer.</text>
</comment>
<comment type="cofactor">
    <cofactor evidence="12">
        <name>Mg(2+)</name>
        <dbReference type="ChEBI" id="CHEBI:18420"/>
    </cofactor>
    <text evidence="12">Requires a divalent cation, most likely magnesium in vivo, as an electrophilic catalyst to aid phosphoryl group transfer. It is the chelate of the metal and the nucleotide that is the actual substrate.</text>
</comment>
<evidence type="ECO:0000313" key="14">
    <source>
        <dbReference type="EMBL" id="MDY0885064.1"/>
    </source>
</evidence>
<protein>
    <recommendedName>
        <fullName evidence="3 12">Ribokinase</fullName>
        <shortName evidence="12">RK</shortName>
        <ecNumber evidence="2 12">2.7.1.15</ecNumber>
    </recommendedName>
</protein>
<comment type="function">
    <text evidence="12">Catalyzes the phosphorylation of ribose at O-5 in a reaction requiring ATP and magnesium. The resulting D-ribose-5-phosphate can then be used either for sythesis of nucleotides, histidine, and tryptophan, or as a component of the pentose phosphate pathway.</text>
</comment>
<keyword evidence="15" id="KW-1185">Reference proteome</keyword>
<comment type="pathway">
    <text evidence="12">Carbohydrate metabolism; D-ribose degradation; D-ribose 5-phosphate from beta-D-ribopyranose: step 2/2.</text>
</comment>
<accession>A0ABU5EGD0</accession>
<evidence type="ECO:0000256" key="8">
    <source>
        <dbReference type="ARBA" id="ARBA00022840"/>
    </source>
</evidence>
<evidence type="ECO:0000259" key="13">
    <source>
        <dbReference type="Pfam" id="PF00294"/>
    </source>
</evidence>
<dbReference type="Pfam" id="PF00294">
    <property type="entry name" value="PfkB"/>
    <property type="match status" value="1"/>
</dbReference>
<evidence type="ECO:0000256" key="4">
    <source>
        <dbReference type="ARBA" id="ARBA00022679"/>
    </source>
</evidence>
<feature type="binding site" evidence="12">
    <location>
        <begin position="37"/>
        <end position="41"/>
    </location>
    <ligand>
        <name>substrate</name>
    </ligand>
</feature>
<evidence type="ECO:0000256" key="1">
    <source>
        <dbReference type="ARBA" id="ARBA00005380"/>
    </source>
</evidence>
<reference evidence="14 15" key="1">
    <citation type="journal article" date="2016" name="Antonie Van Leeuwenhoek">
        <title>Dongia soli sp. nov., isolated from soil from Dokdo, Korea.</title>
        <authorList>
            <person name="Kim D.U."/>
            <person name="Lee H."/>
            <person name="Kim H."/>
            <person name="Kim S.G."/>
            <person name="Ka J.O."/>
        </authorList>
    </citation>
    <scope>NUCLEOTIDE SEQUENCE [LARGE SCALE GENOMIC DNA]</scope>
    <source>
        <strain evidence="14 15">D78</strain>
    </source>
</reference>
<evidence type="ECO:0000256" key="11">
    <source>
        <dbReference type="ARBA" id="ARBA00023277"/>
    </source>
</evidence>
<evidence type="ECO:0000256" key="6">
    <source>
        <dbReference type="ARBA" id="ARBA00022741"/>
    </source>
</evidence>
<dbReference type="Proteomes" id="UP001279642">
    <property type="component" value="Unassembled WGS sequence"/>
</dbReference>
<feature type="domain" description="Carbohydrate kinase PfkB" evidence="13">
    <location>
        <begin position="2"/>
        <end position="289"/>
    </location>
</feature>
<dbReference type="InterPro" id="IPR029056">
    <property type="entry name" value="Ribokinase-like"/>
</dbReference>
<dbReference type="EMBL" id="JAXCLW010000007">
    <property type="protein sequence ID" value="MDY0885064.1"/>
    <property type="molecule type" value="Genomic_DNA"/>
</dbReference>
<feature type="binding site" evidence="12">
    <location>
        <position position="179"/>
    </location>
    <ligand>
        <name>ATP</name>
        <dbReference type="ChEBI" id="CHEBI:30616"/>
    </ligand>
</feature>
<evidence type="ECO:0000256" key="9">
    <source>
        <dbReference type="ARBA" id="ARBA00022842"/>
    </source>
</evidence>
<comment type="catalytic activity">
    <reaction evidence="12">
        <text>D-ribose + ATP = D-ribose 5-phosphate + ADP + H(+)</text>
        <dbReference type="Rhea" id="RHEA:13697"/>
        <dbReference type="ChEBI" id="CHEBI:15378"/>
        <dbReference type="ChEBI" id="CHEBI:30616"/>
        <dbReference type="ChEBI" id="CHEBI:47013"/>
        <dbReference type="ChEBI" id="CHEBI:78346"/>
        <dbReference type="ChEBI" id="CHEBI:456216"/>
        <dbReference type="EC" id="2.7.1.15"/>
    </reaction>
</comment>
<keyword evidence="8 12" id="KW-0067">ATP-binding</keyword>
<feature type="binding site" evidence="12">
    <location>
        <position position="282"/>
    </location>
    <ligand>
        <name>K(+)</name>
        <dbReference type="ChEBI" id="CHEBI:29103"/>
    </ligand>
</feature>
<feature type="binding site" evidence="12">
    <location>
        <begin position="215"/>
        <end position="220"/>
    </location>
    <ligand>
        <name>ATP</name>
        <dbReference type="ChEBI" id="CHEBI:30616"/>
    </ligand>
</feature>
<feature type="binding site" evidence="12">
    <location>
        <position position="286"/>
    </location>
    <ligand>
        <name>K(+)</name>
        <dbReference type="ChEBI" id="CHEBI:29103"/>
    </ligand>
</feature>
<feature type="binding site" evidence="12">
    <location>
        <position position="277"/>
    </location>
    <ligand>
        <name>K(+)</name>
        <dbReference type="ChEBI" id="CHEBI:29103"/>
    </ligand>
</feature>
<dbReference type="Gene3D" id="3.40.1190.20">
    <property type="match status" value="1"/>
</dbReference>
<evidence type="ECO:0000256" key="7">
    <source>
        <dbReference type="ARBA" id="ARBA00022777"/>
    </source>
</evidence>
<feature type="binding site" evidence="12">
    <location>
        <position position="241"/>
    </location>
    <ligand>
        <name>K(+)</name>
        <dbReference type="ChEBI" id="CHEBI:29103"/>
    </ligand>
</feature>
<proteinExistence type="inferred from homology"/>
<comment type="caution">
    <text evidence="14">The sequence shown here is derived from an EMBL/GenBank/DDBJ whole genome shotgun (WGS) entry which is preliminary data.</text>
</comment>
<keyword evidence="7 12" id="KW-0418">Kinase</keyword>
<feature type="active site" description="Proton acceptor" evidence="12">
    <location>
        <position position="247"/>
    </location>
</feature>
<dbReference type="GO" id="GO:0016301">
    <property type="term" value="F:kinase activity"/>
    <property type="evidence" value="ECO:0007669"/>
    <property type="project" value="UniProtKB-KW"/>
</dbReference>
<keyword evidence="11 12" id="KW-0119">Carbohydrate metabolism</keyword>
<sequence>MIVVFGSINVDMTIPVAQLPSPGETVLGPGYQLVPGGKGANQALAAARAGAKVLMVGRTGRDSMADVALSELRRGGVDLSLTLPDDQPTGCAMICVDRTGRNMIVVASGANLGTVESQISDDLLRPGTIVILQMEVWPSQNWAMVQRAAARGARVLLNAAPAGPIPGIALAALDWLVVNEHEAVTVAAALGLGALAPRQAARAIARAADITVIVTLGGEGAVAYSRDGDWTVGVLPIVPVDTTAAGDAFVGAFAAATDAGADLPTALTEASIAGGLACLQRGAQSSLPDRAAIRSRLHDLAPSQRLPDEADKAAV</sequence>
<keyword evidence="12" id="KW-0963">Cytoplasm</keyword>
<comment type="similarity">
    <text evidence="12">Belongs to the carbohydrate kinase PfkB family. Ribokinase subfamily.</text>
</comment>
<dbReference type="SUPFAM" id="SSF53613">
    <property type="entry name" value="Ribokinase-like"/>
    <property type="match status" value="1"/>
</dbReference>
<feature type="binding site" evidence="12">
    <location>
        <begin position="246"/>
        <end position="247"/>
    </location>
    <ligand>
        <name>ATP</name>
        <dbReference type="ChEBI" id="CHEBI:30616"/>
    </ligand>
</feature>
<comment type="caution">
    <text evidence="12">Lacks conserved residue(s) required for the propagation of feature annotation.</text>
</comment>
<feature type="binding site" evidence="12">
    <location>
        <position position="135"/>
    </location>
    <ligand>
        <name>substrate</name>
    </ligand>
</feature>
<organism evidence="14 15">
    <name type="scientific">Dongia soli</name>
    <dbReference type="NCBI Taxonomy" id="600628"/>
    <lineage>
        <taxon>Bacteria</taxon>
        <taxon>Pseudomonadati</taxon>
        <taxon>Pseudomonadota</taxon>
        <taxon>Alphaproteobacteria</taxon>
        <taxon>Rhodospirillales</taxon>
        <taxon>Dongiaceae</taxon>
        <taxon>Dongia</taxon>
    </lineage>
</organism>
<dbReference type="InterPro" id="IPR011611">
    <property type="entry name" value="PfkB_dom"/>
</dbReference>
<feature type="binding site" evidence="12">
    <location>
        <position position="280"/>
    </location>
    <ligand>
        <name>K(+)</name>
        <dbReference type="ChEBI" id="CHEBI:29103"/>
    </ligand>
</feature>
<comment type="activity regulation">
    <text evidence="12">Activated by a monovalent cation that binds near, but not in, the active site. The most likely occupant of the site in vivo is potassium. Ion binding induces a conformational change that may alter substrate affinity.</text>
</comment>
<dbReference type="PANTHER" id="PTHR10584:SF166">
    <property type="entry name" value="RIBOKINASE"/>
    <property type="match status" value="1"/>
</dbReference>
<gene>
    <name evidence="12" type="primary">rbsK</name>
    <name evidence="14" type="ORF">SMD27_19630</name>
</gene>
<feature type="binding site" evidence="12">
    <location>
        <position position="247"/>
    </location>
    <ligand>
        <name>substrate</name>
    </ligand>
</feature>
<evidence type="ECO:0000256" key="5">
    <source>
        <dbReference type="ARBA" id="ARBA00022723"/>
    </source>
</evidence>
<keyword evidence="4 12" id="KW-0808">Transferase</keyword>
<comment type="similarity">
    <text evidence="1">Belongs to the carbohydrate kinase pfkB family.</text>
</comment>
<dbReference type="PANTHER" id="PTHR10584">
    <property type="entry name" value="SUGAR KINASE"/>
    <property type="match status" value="1"/>
</dbReference>
<dbReference type="PROSITE" id="PS00584">
    <property type="entry name" value="PFKB_KINASES_2"/>
    <property type="match status" value="1"/>
</dbReference>
<keyword evidence="6 12" id="KW-0547">Nucleotide-binding</keyword>
<evidence type="ECO:0000256" key="12">
    <source>
        <dbReference type="HAMAP-Rule" id="MF_01987"/>
    </source>
</evidence>
<comment type="subcellular location">
    <subcellularLocation>
        <location evidence="12">Cytoplasm</location>
    </subcellularLocation>
</comment>
<dbReference type="RefSeq" id="WP_320510135.1">
    <property type="nucleotide sequence ID" value="NZ_JAXCLW010000007.1"/>
</dbReference>
<evidence type="ECO:0000313" key="15">
    <source>
        <dbReference type="Proteomes" id="UP001279642"/>
    </source>
</evidence>
<dbReference type="EC" id="2.7.1.15" evidence="2 12"/>
<dbReference type="InterPro" id="IPR002139">
    <property type="entry name" value="Ribo/fructo_kinase"/>
</dbReference>
<feature type="binding site" evidence="12">
    <location>
        <begin position="9"/>
        <end position="11"/>
    </location>
    <ligand>
        <name>substrate</name>
    </ligand>
</feature>
<evidence type="ECO:0000256" key="3">
    <source>
        <dbReference type="ARBA" id="ARBA00016943"/>
    </source>
</evidence>
<dbReference type="HAMAP" id="MF_01987">
    <property type="entry name" value="Ribokinase"/>
    <property type="match status" value="1"/>
</dbReference>
<feature type="binding site" evidence="12">
    <location>
        <position position="243"/>
    </location>
    <ligand>
        <name>K(+)</name>
        <dbReference type="ChEBI" id="CHEBI:29103"/>
    </ligand>
</feature>